<reference evidence="1" key="1">
    <citation type="submission" date="2019-11" db="EMBL/GenBank/DDBJ databases">
        <title>Spread of Macrolides and rifampicin resistant Rhodococcus equi in clinical isolates in the USA.</title>
        <authorList>
            <person name="Alvarez-Narvaez S."/>
            <person name="Huber L."/>
            <person name="Cohen N.D."/>
            <person name="Slovis N."/>
            <person name="Greiter M."/>
            <person name="Giguere S."/>
            <person name="Hart K."/>
        </authorList>
    </citation>
    <scope>NUCLEOTIDE SEQUENCE</scope>
    <source>
        <strain evidence="1">Lh_17</strain>
    </source>
</reference>
<evidence type="ECO:0000313" key="3">
    <source>
        <dbReference type="EMBL" id="NKW44475.1"/>
    </source>
</evidence>
<organism evidence="1 4">
    <name type="scientific">Rhodococcus hoagii</name>
    <name type="common">Corynebacterium equii</name>
    <dbReference type="NCBI Taxonomy" id="43767"/>
    <lineage>
        <taxon>Bacteria</taxon>
        <taxon>Bacillati</taxon>
        <taxon>Actinomycetota</taxon>
        <taxon>Actinomycetes</taxon>
        <taxon>Mycobacteriales</taxon>
        <taxon>Nocardiaceae</taxon>
        <taxon>Prescottella</taxon>
    </lineage>
</organism>
<gene>
    <name evidence="1" type="ORF">GS441_26960</name>
    <name evidence="2" type="ORF">GS882_07825</name>
    <name evidence="3" type="ORF">GS947_23705</name>
</gene>
<dbReference type="RefSeq" id="WP_205915138.1">
    <property type="nucleotide sequence ID" value="NZ_CP095478.1"/>
</dbReference>
<evidence type="ECO:0000313" key="2">
    <source>
        <dbReference type="EMBL" id="NKT78026.1"/>
    </source>
</evidence>
<dbReference type="EMBL" id="WUXR01000029">
    <property type="protein sequence ID" value="MBM4568909.1"/>
    <property type="molecule type" value="Genomic_DNA"/>
</dbReference>
<protein>
    <submittedName>
        <fullName evidence="1">Uncharacterized protein</fullName>
    </submittedName>
</protein>
<sequence length="297" mass="33361">MAPITVHYGITGPVPFLDVDTTVDNKWFVDPHAIRLHGDVDPFAEKANKCTETFFDEVLHCMSHGTPQRGLRLLQRFVEPWETRLGLAKSGFSGHGGAEDVGSWIWQALNNDIYALIAVGKLKQIEDLPLFIEGIDKDITSDITTRIIFEALADFTAHMIDTYPQFKSGGHRIGTVKCQAWDVVASDWMDKSFELPVVDGKPLLLVPSSWARPSLLMSATRYYETKVLDYAQLERAVRLSTGKLVKTPKDQLMHEPGLGRGRVTNLSITRRAHENDEDLIAKFKQFVDMKWTPPAVA</sequence>
<proteinExistence type="predicted"/>
<reference evidence="2" key="2">
    <citation type="journal article" date="2020" name="Environ. Microbiol.">
        <title>The novel and transferable erm(51) gene confers Macrolides, Lincosamides, and Streptogramins B (MLSB) resistance to clonal Rhodococcus equi in the environment.</title>
        <authorList>
            <person name="Huber L."/>
            <person name="Giguere S."/>
            <person name="Slovis N.M."/>
            <person name="Alvarez-Narvaez S."/>
            <person name="Hart K.A."/>
            <person name="Greiter M."/>
            <person name="Morris E.R.A."/>
            <person name="Cohen N.D."/>
        </authorList>
    </citation>
    <scope>NUCLEOTIDE SEQUENCE</scope>
    <source>
        <strain evidence="2">Lh_116_1</strain>
        <strain evidence="3">Lh_16_1</strain>
    </source>
</reference>
<dbReference type="EMBL" id="WVDC01000023">
    <property type="protein sequence ID" value="NKW44475.1"/>
    <property type="molecule type" value="Genomic_DNA"/>
</dbReference>
<evidence type="ECO:0000313" key="1">
    <source>
        <dbReference type="EMBL" id="MBM4568909.1"/>
    </source>
</evidence>
<dbReference type="AlphaFoldDB" id="A0A9Q2S935"/>
<dbReference type="Proteomes" id="UP000808906">
    <property type="component" value="Unassembled WGS sequence"/>
</dbReference>
<dbReference type="Proteomes" id="UP000608063">
    <property type="component" value="Unassembled WGS sequence"/>
</dbReference>
<comment type="caution">
    <text evidence="1">The sequence shown here is derived from an EMBL/GenBank/DDBJ whole genome shotgun (WGS) entry which is preliminary data.</text>
</comment>
<dbReference type="Proteomes" id="UP000603463">
    <property type="component" value="Unassembled WGS sequence"/>
</dbReference>
<accession>A0A9Q2S935</accession>
<name>A0A9Q2S935_RHOHA</name>
<evidence type="ECO:0000313" key="4">
    <source>
        <dbReference type="Proteomes" id="UP000808906"/>
    </source>
</evidence>
<dbReference type="EMBL" id="WVBC01000023">
    <property type="protein sequence ID" value="NKT78026.1"/>
    <property type="molecule type" value="Genomic_DNA"/>
</dbReference>